<dbReference type="Gene3D" id="3.40.640.10">
    <property type="entry name" value="Type I PLP-dependent aspartate aminotransferase-like (Major domain)"/>
    <property type="match status" value="1"/>
</dbReference>
<dbReference type="Pfam" id="PF02347">
    <property type="entry name" value="GDC-P"/>
    <property type="match status" value="1"/>
</dbReference>
<dbReference type="InterPro" id="IPR049315">
    <property type="entry name" value="GDC-P_N"/>
</dbReference>
<dbReference type="SUPFAM" id="SSF53383">
    <property type="entry name" value="PLP-dependent transferases"/>
    <property type="match status" value="1"/>
</dbReference>
<evidence type="ECO:0000256" key="3">
    <source>
        <dbReference type="ARBA" id="ARBA00049026"/>
    </source>
</evidence>
<comment type="similarity">
    <text evidence="4">Belongs to the GcvP family. N-terminal subunit subfamily.</text>
</comment>
<evidence type="ECO:0000259" key="5">
    <source>
        <dbReference type="Pfam" id="PF02347"/>
    </source>
</evidence>
<comment type="function">
    <text evidence="1 4">The glycine cleavage system catalyzes the degradation of glycine. The P protein binds the alpha-amino group of glycine through its pyridoxal phosphate cofactor; CO(2) is released and the remaining methylamine moiety is then transferred to the lipoamide cofactor of the H protein.</text>
</comment>
<dbReference type="STRING" id="1817883.A3G31_11050"/>
<reference evidence="6 7" key="1">
    <citation type="journal article" date="2016" name="Nat. Commun.">
        <title>Thousands of microbial genomes shed light on interconnected biogeochemical processes in an aquifer system.</title>
        <authorList>
            <person name="Anantharaman K."/>
            <person name="Brown C.T."/>
            <person name="Hug L.A."/>
            <person name="Sharon I."/>
            <person name="Castelle C.J."/>
            <person name="Probst A.J."/>
            <person name="Thomas B.C."/>
            <person name="Singh A."/>
            <person name="Wilkins M.J."/>
            <person name="Karaoz U."/>
            <person name="Brodie E.L."/>
            <person name="Williams K.H."/>
            <person name="Hubbard S.S."/>
            <person name="Banfield J.F."/>
        </authorList>
    </citation>
    <scope>NUCLEOTIDE SEQUENCE [LARGE SCALE GENOMIC DNA]</scope>
</reference>
<evidence type="ECO:0000256" key="4">
    <source>
        <dbReference type="HAMAP-Rule" id="MF_00712"/>
    </source>
</evidence>
<feature type="domain" description="Glycine cleavage system P-protein N-terminal" evidence="5">
    <location>
        <begin position="1"/>
        <end position="439"/>
    </location>
</feature>
<dbReference type="PIRSF" id="PIRSF006815">
    <property type="entry name" value="GcvPA"/>
    <property type="match status" value="1"/>
</dbReference>
<name>A0A1F7SFH7_9BACT</name>
<comment type="subunit">
    <text evidence="4">The glycine cleavage system is composed of four proteins: P, T, L and H. In this organism, the P 'protein' is a heterodimer of two subunits.</text>
</comment>
<gene>
    <name evidence="4" type="primary">gcvPA</name>
    <name evidence="6" type="ORF">A3G31_11050</name>
</gene>
<evidence type="ECO:0000313" key="6">
    <source>
        <dbReference type="EMBL" id="OGL52515.1"/>
    </source>
</evidence>
<dbReference type="Proteomes" id="UP000178082">
    <property type="component" value="Unassembled WGS sequence"/>
</dbReference>
<dbReference type="GO" id="GO:0009116">
    <property type="term" value="P:nucleoside metabolic process"/>
    <property type="evidence" value="ECO:0007669"/>
    <property type="project" value="InterPro"/>
</dbReference>
<comment type="catalytic activity">
    <reaction evidence="3 4">
        <text>N(6)-[(R)-lipoyl]-L-lysyl-[glycine-cleavage complex H protein] + glycine + H(+) = N(6)-[(R)-S(8)-aminomethyldihydrolipoyl]-L-lysyl-[glycine-cleavage complex H protein] + CO2</text>
        <dbReference type="Rhea" id="RHEA:24304"/>
        <dbReference type="Rhea" id="RHEA-COMP:10494"/>
        <dbReference type="Rhea" id="RHEA-COMP:10495"/>
        <dbReference type="ChEBI" id="CHEBI:15378"/>
        <dbReference type="ChEBI" id="CHEBI:16526"/>
        <dbReference type="ChEBI" id="CHEBI:57305"/>
        <dbReference type="ChEBI" id="CHEBI:83099"/>
        <dbReference type="ChEBI" id="CHEBI:83143"/>
        <dbReference type="EC" id="1.4.4.2"/>
    </reaction>
</comment>
<organism evidence="6 7">
    <name type="scientific">Candidatus Schekmanbacteria bacterium RIFCSPLOWO2_12_FULL_38_15</name>
    <dbReference type="NCBI Taxonomy" id="1817883"/>
    <lineage>
        <taxon>Bacteria</taxon>
        <taxon>Candidatus Schekmaniibacteriota</taxon>
    </lineage>
</organism>
<evidence type="ECO:0000313" key="7">
    <source>
        <dbReference type="Proteomes" id="UP000178082"/>
    </source>
</evidence>
<keyword evidence="2 4" id="KW-0560">Oxidoreductase</keyword>
<protein>
    <recommendedName>
        <fullName evidence="4">Probable glycine dehydrogenase (decarboxylating) subunit 1</fullName>
        <ecNumber evidence="4">1.4.4.2</ecNumber>
    </recommendedName>
    <alternativeName>
        <fullName evidence="4">Glycine cleavage system P-protein subunit 1</fullName>
    </alternativeName>
    <alternativeName>
        <fullName evidence="4">Glycine decarboxylase subunit 1</fullName>
    </alternativeName>
    <alternativeName>
        <fullName evidence="4">Glycine dehydrogenase (aminomethyl-transferring) subunit 1</fullName>
    </alternativeName>
</protein>
<dbReference type="PANTHER" id="PTHR42806">
    <property type="entry name" value="GLYCINE CLEAVAGE SYSTEM P-PROTEIN"/>
    <property type="match status" value="1"/>
</dbReference>
<dbReference type="HAMAP" id="MF_00712">
    <property type="entry name" value="GcvPA"/>
    <property type="match status" value="1"/>
</dbReference>
<dbReference type="GO" id="GO:0004375">
    <property type="term" value="F:glycine dehydrogenase (decarboxylating) activity"/>
    <property type="evidence" value="ECO:0007669"/>
    <property type="project" value="UniProtKB-EC"/>
</dbReference>
<accession>A0A1F7SFH7</accession>
<dbReference type="Gene3D" id="3.90.1150.10">
    <property type="entry name" value="Aspartate Aminotransferase, domain 1"/>
    <property type="match status" value="1"/>
</dbReference>
<dbReference type="NCBIfam" id="NF001696">
    <property type="entry name" value="PRK00451.1"/>
    <property type="match status" value="1"/>
</dbReference>
<comment type="caution">
    <text evidence="6">The sequence shown here is derived from an EMBL/GenBank/DDBJ whole genome shotgun (WGS) entry which is preliminary data.</text>
</comment>
<evidence type="ECO:0000256" key="2">
    <source>
        <dbReference type="ARBA" id="ARBA00023002"/>
    </source>
</evidence>
<dbReference type="InterPro" id="IPR020581">
    <property type="entry name" value="GDC_P"/>
</dbReference>
<dbReference type="InterPro" id="IPR015422">
    <property type="entry name" value="PyrdxlP-dep_Trfase_small"/>
</dbReference>
<dbReference type="InterPro" id="IPR015424">
    <property type="entry name" value="PyrdxlP-dep_Trfase"/>
</dbReference>
<dbReference type="EC" id="1.4.4.2" evidence="4"/>
<dbReference type="PANTHER" id="PTHR42806:SF1">
    <property type="entry name" value="GLYCINE DEHYDROGENASE (DECARBOXYLATING)"/>
    <property type="match status" value="1"/>
</dbReference>
<evidence type="ECO:0000256" key="1">
    <source>
        <dbReference type="ARBA" id="ARBA00003788"/>
    </source>
</evidence>
<dbReference type="InterPro" id="IPR023010">
    <property type="entry name" value="GcvPA"/>
</dbReference>
<proteinExistence type="inferred from homology"/>
<dbReference type="AlphaFoldDB" id="A0A1F7SFH7"/>
<sequence length="445" mass="48946">MRYIPTTEKEKQNILRFLGISCFEELIDCIPPEIRLKGELKVPGPLSEIELLRDIDKLAKKNAGSNDYSVFLGGGSYDHFVPAIIQSIISRSEFLTAYTPYQAEISQGTLQTIYEYQSLICQLTGMNIANASMYDGASALAEAVLMASRITGNDKVLVSSTVNSAYRQVISTYCSGVGVSVETVPSADGCTDTDRLKKRLSEKICCAVFQYPNFFGIIEDIEKISETVKNSGALLVFCIDPIAMGILKSPAEFGADIIVGEGQSIGNRMSFGGPYLGFFSCKKDYIRQLPGRIVGATVDKNGKRGFTLTLQTREQHIRREKATSNICTNQALTALSSAIYLITMGKKGLRDVASQCLSKAHYAMERICRLDGFELLYRKPFFKEFTIKSKKDSSSVLDEIAGKKLLAGPDLSSCSEDLKNSFLVAVTEKRTKEEIDNLAEGLKNV</sequence>
<dbReference type="CDD" id="cd00613">
    <property type="entry name" value="GDC-P"/>
    <property type="match status" value="1"/>
</dbReference>
<dbReference type="EMBL" id="MGDI01000031">
    <property type="protein sequence ID" value="OGL52515.1"/>
    <property type="molecule type" value="Genomic_DNA"/>
</dbReference>
<dbReference type="GO" id="GO:0019464">
    <property type="term" value="P:glycine decarboxylation via glycine cleavage system"/>
    <property type="evidence" value="ECO:0007669"/>
    <property type="project" value="UniProtKB-UniRule"/>
</dbReference>
<dbReference type="InterPro" id="IPR015421">
    <property type="entry name" value="PyrdxlP-dep_Trfase_major"/>
</dbReference>